<evidence type="ECO:0000313" key="3">
    <source>
        <dbReference type="Proteomes" id="UP000305539"/>
    </source>
</evidence>
<reference evidence="2 3" key="1">
    <citation type="submission" date="2019-04" db="EMBL/GenBank/DDBJ databases">
        <title>Trinickia sp. 7GSK02, isolated from subtropical forest soil.</title>
        <authorList>
            <person name="Gao Z.-H."/>
            <person name="Qiu L.-H."/>
        </authorList>
    </citation>
    <scope>NUCLEOTIDE SEQUENCE [LARGE SCALE GENOMIC DNA]</scope>
    <source>
        <strain evidence="2 3">7GSK02</strain>
    </source>
</reference>
<dbReference type="Proteomes" id="UP000305539">
    <property type="component" value="Unassembled WGS sequence"/>
</dbReference>
<keyword evidence="1" id="KW-0812">Transmembrane</keyword>
<evidence type="ECO:0000313" key="2">
    <source>
        <dbReference type="EMBL" id="TKC90183.1"/>
    </source>
</evidence>
<proteinExistence type="predicted"/>
<dbReference type="OrthoDB" id="9812899at2"/>
<organism evidence="2 3">
    <name type="scientific">Trinickia terrae</name>
    <dbReference type="NCBI Taxonomy" id="2571161"/>
    <lineage>
        <taxon>Bacteria</taxon>
        <taxon>Pseudomonadati</taxon>
        <taxon>Pseudomonadota</taxon>
        <taxon>Betaproteobacteria</taxon>
        <taxon>Burkholderiales</taxon>
        <taxon>Burkholderiaceae</taxon>
        <taxon>Trinickia</taxon>
    </lineage>
</organism>
<dbReference type="EMBL" id="SWJE01000004">
    <property type="protein sequence ID" value="TKC90183.1"/>
    <property type="molecule type" value="Genomic_DNA"/>
</dbReference>
<dbReference type="AlphaFoldDB" id="A0A4U1I9M8"/>
<feature type="transmembrane region" description="Helical" evidence="1">
    <location>
        <begin position="21"/>
        <end position="39"/>
    </location>
</feature>
<name>A0A4U1I9M8_9BURK</name>
<accession>A0A4U1I9M8</accession>
<gene>
    <name evidence="2" type="ORF">FAZ69_08530</name>
</gene>
<keyword evidence="3" id="KW-1185">Reference proteome</keyword>
<evidence type="ECO:0000256" key="1">
    <source>
        <dbReference type="SAM" id="Phobius"/>
    </source>
</evidence>
<feature type="transmembrane region" description="Helical" evidence="1">
    <location>
        <begin position="59"/>
        <end position="79"/>
    </location>
</feature>
<keyword evidence="1" id="KW-1133">Transmembrane helix</keyword>
<dbReference type="RefSeq" id="WP_136893513.1">
    <property type="nucleotide sequence ID" value="NZ_SWJE01000004.1"/>
</dbReference>
<keyword evidence="1" id="KW-0472">Membrane</keyword>
<comment type="caution">
    <text evidence="2">The sequence shown here is derived from an EMBL/GenBank/DDBJ whole genome shotgun (WGS) entry which is preliminary data.</text>
</comment>
<sequence>MNGKPVSVRTESGVRRSAERVCAPVLLLLSLLMLLYPFLHASATIRSWNTPALPQDWPLNLGIALFVGIAGMLLLGASWRMAQRAYGFSRSPNSLAKSRNPR</sequence>
<protein>
    <submittedName>
        <fullName evidence="2">Uncharacterized protein</fullName>
    </submittedName>
</protein>